<dbReference type="STRING" id="1544798.LH29_08215"/>
<name>A0A0D8JEM9_9BACT</name>
<comment type="subcellular location">
    <subcellularLocation>
        <location evidence="1">Cell outer membrane</location>
    </subcellularLocation>
</comment>
<evidence type="ECO:0008006" key="10">
    <source>
        <dbReference type="Google" id="ProtNLM"/>
    </source>
</evidence>
<dbReference type="PROSITE" id="PS51257">
    <property type="entry name" value="PROKAR_LIPOPROTEIN"/>
    <property type="match status" value="1"/>
</dbReference>
<proteinExistence type="inferred from homology"/>
<evidence type="ECO:0000313" key="8">
    <source>
        <dbReference type="EMBL" id="KJF45347.1"/>
    </source>
</evidence>
<comment type="similarity">
    <text evidence="2">Belongs to the SusD family.</text>
</comment>
<evidence type="ECO:0000256" key="3">
    <source>
        <dbReference type="ARBA" id="ARBA00022729"/>
    </source>
</evidence>
<sequence length="596" mass="66917">MKNIKYLAILSLFLGLFSCDDILDTKLDDRYGDEWTWGLPYKAEGVLLNAYANIPGQFDNYGNNFLDVITDNAVTNDFGSSMYQMALGGISATNQPVGNWSTAYDQFRNINLFLENGLEDTISYKLSDPAIDKAIKERLYGEAHFLRAWWGMELLKVYGGVASDGEALGYVISTSTITDEDKESVANLRRNTYEECIAQILMDCDTAIAYLPMAYDASMDGFDSDEIGRATQKTAYALKSRAALFAASPAYQPESSYSGSSDDLIQKWERAAVLAFQAVTDGQLGNYSALKENMMYGGNLNVTPDDYLLRKFHNNNSMENRNLPPFFLGNGYTNPSQNLVDAFPASNGFPITDPRSDYDPQNPYVDRDPRLALTVIYNGASVEQGGRGAEIYFDQDSGKPGLDAPGYDYKNTRTGYYLRKWISNQPGMLIVGEKKNDFHMHAVLRRAEVYYNWAEAANEAVGPTAVVPGTDRSALDIMRDIRKKSIGVNNDIYLDEIAAQGKDAFRELILNERRIEFAFENQRYFDLRRTLQPLNEGVKGVTVNKTGDMFTYVGTNPNAESLIVEDRPFSDMKYYYTPIPYSELLKSPNMKNNKGW</sequence>
<keyword evidence="5" id="KW-0998">Cell outer membrane</keyword>
<dbReference type="InterPro" id="IPR011990">
    <property type="entry name" value="TPR-like_helical_dom_sf"/>
</dbReference>
<dbReference type="Gene3D" id="1.25.40.390">
    <property type="match status" value="1"/>
</dbReference>
<accession>A0A0D8JEM9</accession>
<feature type="domain" description="RagB/SusD" evidence="6">
    <location>
        <begin position="323"/>
        <end position="596"/>
    </location>
</feature>
<protein>
    <recommendedName>
        <fullName evidence="10">Carbohydrate-binding protein SusD</fullName>
    </recommendedName>
</protein>
<dbReference type="InterPro" id="IPR033985">
    <property type="entry name" value="SusD-like_N"/>
</dbReference>
<dbReference type="EMBL" id="JRHC01000001">
    <property type="protein sequence ID" value="KJF45347.1"/>
    <property type="molecule type" value="Genomic_DNA"/>
</dbReference>
<keyword evidence="9" id="KW-1185">Reference proteome</keyword>
<dbReference type="AlphaFoldDB" id="A0A0D8JEM9"/>
<evidence type="ECO:0000256" key="1">
    <source>
        <dbReference type="ARBA" id="ARBA00004442"/>
    </source>
</evidence>
<evidence type="ECO:0000256" key="2">
    <source>
        <dbReference type="ARBA" id="ARBA00006275"/>
    </source>
</evidence>
<feature type="domain" description="SusD-like N-terminal" evidence="7">
    <location>
        <begin position="63"/>
        <end position="243"/>
    </location>
</feature>
<evidence type="ECO:0000256" key="5">
    <source>
        <dbReference type="ARBA" id="ARBA00023237"/>
    </source>
</evidence>
<reference evidence="8 9" key="1">
    <citation type="submission" date="2014-09" db="EMBL/GenBank/DDBJ databases">
        <title>Draft Genome Sequence of Draconibacterium sp. JN14CK-3.</title>
        <authorList>
            <person name="Dong C."/>
            <person name="Lai Q."/>
            <person name="Shao Z."/>
        </authorList>
    </citation>
    <scope>NUCLEOTIDE SEQUENCE [LARGE SCALE GENOMIC DNA]</scope>
    <source>
        <strain evidence="8 9">JN14CK-3</strain>
    </source>
</reference>
<evidence type="ECO:0000313" key="9">
    <source>
        <dbReference type="Proteomes" id="UP000032544"/>
    </source>
</evidence>
<dbReference type="SUPFAM" id="SSF48452">
    <property type="entry name" value="TPR-like"/>
    <property type="match status" value="1"/>
</dbReference>
<gene>
    <name evidence="8" type="ORF">LH29_08215</name>
</gene>
<organism evidence="8 9">
    <name type="scientific">Draconibacterium sediminis</name>
    <dbReference type="NCBI Taxonomy" id="1544798"/>
    <lineage>
        <taxon>Bacteria</taxon>
        <taxon>Pseudomonadati</taxon>
        <taxon>Bacteroidota</taxon>
        <taxon>Bacteroidia</taxon>
        <taxon>Marinilabiliales</taxon>
        <taxon>Prolixibacteraceae</taxon>
        <taxon>Draconibacterium</taxon>
    </lineage>
</organism>
<dbReference type="RefSeq" id="WP_045028990.1">
    <property type="nucleotide sequence ID" value="NZ_JRHC01000001.1"/>
</dbReference>
<evidence type="ECO:0000259" key="6">
    <source>
        <dbReference type="Pfam" id="PF07980"/>
    </source>
</evidence>
<dbReference type="GO" id="GO:0009279">
    <property type="term" value="C:cell outer membrane"/>
    <property type="evidence" value="ECO:0007669"/>
    <property type="project" value="UniProtKB-SubCell"/>
</dbReference>
<dbReference type="Pfam" id="PF07980">
    <property type="entry name" value="SusD_RagB"/>
    <property type="match status" value="1"/>
</dbReference>
<evidence type="ECO:0000259" key="7">
    <source>
        <dbReference type="Pfam" id="PF14322"/>
    </source>
</evidence>
<evidence type="ECO:0000256" key="4">
    <source>
        <dbReference type="ARBA" id="ARBA00023136"/>
    </source>
</evidence>
<dbReference type="InterPro" id="IPR012944">
    <property type="entry name" value="SusD_RagB_dom"/>
</dbReference>
<keyword evidence="4" id="KW-0472">Membrane</keyword>
<dbReference type="Pfam" id="PF14322">
    <property type="entry name" value="SusD-like_3"/>
    <property type="match status" value="1"/>
</dbReference>
<comment type="caution">
    <text evidence="8">The sequence shown here is derived from an EMBL/GenBank/DDBJ whole genome shotgun (WGS) entry which is preliminary data.</text>
</comment>
<keyword evidence="3" id="KW-0732">Signal</keyword>
<dbReference type="Proteomes" id="UP000032544">
    <property type="component" value="Unassembled WGS sequence"/>
</dbReference>